<feature type="domain" description="Methyltransferase type 11" evidence="4">
    <location>
        <begin position="46"/>
        <end position="133"/>
    </location>
</feature>
<evidence type="ECO:0000313" key="6">
    <source>
        <dbReference type="Proteomes" id="UP000199103"/>
    </source>
</evidence>
<evidence type="ECO:0000256" key="3">
    <source>
        <dbReference type="ARBA" id="ARBA00022679"/>
    </source>
</evidence>
<evidence type="ECO:0000259" key="4">
    <source>
        <dbReference type="Pfam" id="PF08241"/>
    </source>
</evidence>
<organism evidence="5 6">
    <name type="scientific">Microlunatus soli</name>
    <dbReference type="NCBI Taxonomy" id="630515"/>
    <lineage>
        <taxon>Bacteria</taxon>
        <taxon>Bacillati</taxon>
        <taxon>Actinomycetota</taxon>
        <taxon>Actinomycetes</taxon>
        <taxon>Propionibacteriales</taxon>
        <taxon>Propionibacteriaceae</taxon>
        <taxon>Microlunatus</taxon>
    </lineage>
</organism>
<evidence type="ECO:0000256" key="2">
    <source>
        <dbReference type="ARBA" id="ARBA00022603"/>
    </source>
</evidence>
<dbReference type="InterPro" id="IPR013216">
    <property type="entry name" value="Methyltransf_11"/>
</dbReference>
<dbReference type="Proteomes" id="UP000199103">
    <property type="component" value="Chromosome I"/>
</dbReference>
<dbReference type="SUPFAM" id="SSF53335">
    <property type="entry name" value="S-adenosyl-L-methionine-dependent methyltransferases"/>
    <property type="match status" value="1"/>
</dbReference>
<keyword evidence="6" id="KW-1185">Reference proteome</keyword>
<dbReference type="AlphaFoldDB" id="A0A1H1UBZ7"/>
<dbReference type="OrthoDB" id="9797252at2"/>
<sequence>MTSESEMSTSFGAVAATYDAARPGYPAKAVAWLLQPVAADHPTVADVGAGTGKLTRAVLATGARVQAIDPDPAMLAQLAATLPQVSTAVGTAEQIPLADGAVDAVVLGQAWHWVDPVAGSHECARVLRPGGVLGLVWNVRDESVAWLRRLSTIMHSSRSEQLISAGGPEVAAPFADLERAEFEWQTTITRQGVLDLARSRSYVITASPQRREEIESGLVALCDDLGLTGDRTVELPYRTYAYRARRPS</sequence>
<comment type="similarity">
    <text evidence="1">Belongs to the methyltransferase superfamily.</text>
</comment>
<evidence type="ECO:0000313" key="5">
    <source>
        <dbReference type="EMBL" id="SDS69933.1"/>
    </source>
</evidence>
<gene>
    <name evidence="5" type="ORF">SAMN04489812_2721</name>
</gene>
<dbReference type="GO" id="GO:0032259">
    <property type="term" value="P:methylation"/>
    <property type="evidence" value="ECO:0007669"/>
    <property type="project" value="UniProtKB-KW"/>
</dbReference>
<protein>
    <submittedName>
        <fullName evidence="5">Methyltransferase domain-containing protein</fullName>
    </submittedName>
</protein>
<dbReference type="Pfam" id="PF08241">
    <property type="entry name" value="Methyltransf_11"/>
    <property type="match status" value="1"/>
</dbReference>
<dbReference type="Gene3D" id="3.40.50.150">
    <property type="entry name" value="Vaccinia Virus protein VP39"/>
    <property type="match status" value="1"/>
</dbReference>
<dbReference type="CDD" id="cd02440">
    <property type="entry name" value="AdoMet_MTases"/>
    <property type="match status" value="1"/>
</dbReference>
<dbReference type="InterPro" id="IPR051052">
    <property type="entry name" value="Diverse_substrate_MTase"/>
</dbReference>
<accession>A0A1H1UBZ7</accession>
<dbReference type="STRING" id="630515.SAMN04489812_2721"/>
<keyword evidence="2 5" id="KW-0489">Methyltransferase</keyword>
<proteinExistence type="inferred from homology"/>
<name>A0A1H1UBZ7_9ACTN</name>
<dbReference type="PANTHER" id="PTHR44942">
    <property type="entry name" value="METHYLTRANSF_11 DOMAIN-CONTAINING PROTEIN"/>
    <property type="match status" value="1"/>
</dbReference>
<keyword evidence="3 5" id="KW-0808">Transferase</keyword>
<evidence type="ECO:0000256" key="1">
    <source>
        <dbReference type="ARBA" id="ARBA00008361"/>
    </source>
</evidence>
<dbReference type="PANTHER" id="PTHR44942:SF4">
    <property type="entry name" value="METHYLTRANSFERASE TYPE 11 DOMAIN-CONTAINING PROTEIN"/>
    <property type="match status" value="1"/>
</dbReference>
<dbReference type="RefSeq" id="WP_091525585.1">
    <property type="nucleotide sequence ID" value="NZ_LT629772.1"/>
</dbReference>
<dbReference type="InterPro" id="IPR029063">
    <property type="entry name" value="SAM-dependent_MTases_sf"/>
</dbReference>
<dbReference type="GO" id="GO:0008757">
    <property type="term" value="F:S-adenosylmethionine-dependent methyltransferase activity"/>
    <property type="evidence" value="ECO:0007669"/>
    <property type="project" value="InterPro"/>
</dbReference>
<reference evidence="5 6" key="1">
    <citation type="submission" date="2016-10" db="EMBL/GenBank/DDBJ databases">
        <authorList>
            <person name="de Groot N.N."/>
        </authorList>
    </citation>
    <scope>NUCLEOTIDE SEQUENCE [LARGE SCALE GENOMIC DNA]</scope>
    <source>
        <strain evidence="5 6">DSM 21800</strain>
    </source>
</reference>
<dbReference type="EMBL" id="LT629772">
    <property type="protein sequence ID" value="SDS69933.1"/>
    <property type="molecule type" value="Genomic_DNA"/>
</dbReference>